<accession>A0A975K896</accession>
<protein>
    <recommendedName>
        <fullName evidence="2">histidine kinase</fullName>
        <ecNumber evidence="2">2.7.13.3</ecNumber>
    </recommendedName>
</protein>
<keyword evidence="5" id="KW-1133">Transmembrane helix</keyword>
<feature type="modified residue" description="4-aspartylphosphate" evidence="4">
    <location>
        <position position="589"/>
    </location>
</feature>
<comment type="catalytic activity">
    <reaction evidence="1">
        <text>ATP + protein L-histidine = ADP + protein N-phospho-L-histidine.</text>
        <dbReference type="EC" id="2.7.13.3"/>
    </reaction>
</comment>
<proteinExistence type="predicted"/>
<keyword evidence="5" id="KW-0472">Membrane</keyword>
<dbReference type="Gene3D" id="1.10.287.130">
    <property type="match status" value="1"/>
</dbReference>
<gene>
    <name evidence="8" type="ORF">KFK14_03995</name>
</gene>
<dbReference type="EC" id="2.7.13.3" evidence="2"/>
<dbReference type="InterPro" id="IPR005467">
    <property type="entry name" value="His_kinase_dom"/>
</dbReference>
<dbReference type="PROSITE" id="PS50110">
    <property type="entry name" value="RESPONSE_REGULATORY"/>
    <property type="match status" value="1"/>
</dbReference>
<dbReference type="InterPro" id="IPR001789">
    <property type="entry name" value="Sig_transdc_resp-reg_receiver"/>
</dbReference>
<name>A0A975K896_9SPHN</name>
<keyword evidence="9" id="KW-1185">Reference proteome</keyword>
<evidence type="ECO:0000259" key="6">
    <source>
        <dbReference type="PROSITE" id="PS50109"/>
    </source>
</evidence>
<dbReference type="Pfam" id="PF00512">
    <property type="entry name" value="HisKA"/>
    <property type="match status" value="1"/>
</dbReference>
<dbReference type="InterPro" id="IPR003661">
    <property type="entry name" value="HisK_dim/P_dom"/>
</dbReference>
<feature type="domain" description="Response regulatory" evidence="7">
    <location>
        <begin position="539"/>
        <end position="652"/>
    </location>
</feature>
<keyword evidence="3 4" id="KW-0597">Phosphoprotein</keyword>
<dbReference type="PROSITE" id="PS50109">
    <property type="entry name" value="HIS_KIN"/>
    <property type="match status" value="1"/>
</dbReference>
<evidence type="ECO:0000256" key="4">
    <source>
        <dbReference type="PROSITE-ProRule" id="PRU00169"/>
    </source>
</evidence>
<reference evidence="8" key="1">
    <citation type="submission" date="2021-04" db="EMBL/GenBank/DDBJ databases">
        <title>Isolation of p-tert-butylphenol degrading bacteria Sphingobium phenoxybenzoativorans Tas13 from active sludge.</title>
        <authorList>
            <person name="Li Y."/>
        </authorList>
    </citation>
    <scope>NUCLEOTIDE SEQUENCE</scope>
    <source>
        <strain evidence="8">Tas13</strain>
    </source>
</reference>
<feature type="transmembrane region" description="Helical" evidence="5">
    <location>
        <begin position="22"/>
        <end position="42"/>
    </location>
</feature>
<evidence type="ECO:0000259" key="7">
    <source>
        <dbReference type="PROSITE" id="PS50110"/>
    </source>
</evidence>
<dbReference type="SUPFAM" id="SSF55874">
    <property type="entry name" value="ATPase domain of HSP90 chaperone/DNA topoisomerase II/histidine kinase"/>
    <property type="match status" value="1"/>
</dbReference>
<dbReference type="SMART" id="SM00388">
    <property type="entry name" value="HisKA"/>
    <property type="match status" value="1"/>
</dbReference>
<dbReference type="RefSeq" id="WP_212609951.1">
    <property type="nucleotide sequence ID" value="NZ_CP073910.1"/>
</dbReference>
<evidence type="ECO:0000256" key="5">
    <source>
        <dbReference type="SAM" id="Phobius"/>
    </source>
</evidence>
<evidence type="ECO:0000256" key="3">
    <source>
        <dbReference type="ARBA" id="ARBA00022553"/>
    </source>
</evidence>
<dbReference type="Pfam" id="PF02518">
    <property type="entry name" value="HATPase_c"/>
    <property type="match status" value="1"/>
</dbReference>
<dbReference type="KEGG" id="spph:KFK14_03995"/>
<feature type="domain" description="Histidine kinase" evidence="6">
    <location>
        <begin position="293"/>
        <end position="514"/>
    </location>
</feature>
<dbReference type="Proteomes" id="UP000681425">
    <property type="component" value="Chromosome"/>
</dbReference>
<dbReference type="InterPro" id="IPR011006">
    <property type="entry name" value="CheY-like_superfamily"/>
</dbReference>
<dbReference type="InterPro" id="IPR003594">
    <property type="entry name" value="HATPase_dom"/>
</dbReference>
<dbReference type="InterPro" id="IPR036097">
    <property type="entry name" value="HisK_dim/P_sf"/>
</dbReference>
<dbReference type="PANTHER" id="PTHR43065">
    <property type="entry name" value="SENSOR HISTIDINE KINASE"/>
    <property type="match status" value="1"/>
</dbReference>
<keyword evidence="5" id="KW-0812">Transmembrane</keyword>
<dbReference type="SMART" id="SM00387">
    <property type="entry name" value="HATPase_c"/>
    <property type="match status" value="1"/>
</dbReference>
<organism evidence="8 9">
    <name type="scientific">Sphingobium phenoxybenzoativorans</name>
    <dbReference type="NCBI Taxonomy" id="1592790"/>
    <lineage>
        <taxon>Bacteria</taxon>
        <taxon>Pseudomonadati</taxon>
        <taxon>Pseudomonadota</taxon>
        <taxon>Alphaproteobacteria</taxon>
        <taxon>Sphingomonadales</taxon>
        <taxon>Sphingomonadaceae</taxon>
        <taxon>Sphingobium</taxon>
    </lineage>
</organism>
<dbReference type="EMBL" id="CP073910">
    <property type="protein sequence ID" value="QUT06623.1"/>
    <property type="molecule type" value="Genomic_DNA"/>
</dbReference>
<dbReference type="Gene3D" id="3.30.565.10">
    <property type="entry name" value="Histidine kinase-like ATPase, C-terminal domain"/>
    <property type="match status" value="1"/>
</dbReference>
<dbReference type="GO" id="GO:0000155">
    <property type="term" value="F:phosphorelay sensor kinase activity"/>
    <property type="evidence" value="ECO:0007669"/>
    <property type="project" value="InterPro"/>
</dbReference>
<dbReference type="InterPro" id="IPR036890">
    <property type="entry name" value="HATPase_C_sf"/>
</dbReference>
<evidence type="ECO:0000313" key="8">
    <source>
        <dbReference type="EMBL" id="QUT06623.1"/>
    </source>
</evidence>
<dbReference type="Gene3D" id="3.40.50.2300">
    <property type="match status" value="1"/>
</dbReference>
<dbReference type="CDD" id="cd00082">
    <property type="entry name" value="HisKA"/>
    <property type="match status" value="1"/>
</dbReference>
<evidence type="ECO:0000256" key="2">
    <source>
        <dbReference type="ARBA" id="ARBA00012438"/>
    </source>
</evidence>
<evidence type="ECO:0000313" key="9">
    <source>
        <dbReference type="Proteomes" id="UP000681425"/>
    </source>
</evidence>
<dbReference type="SUPFAM" id="SSF47384">
    <property type="entry name" value="Homodimeric domain of signal transducing histidine kinase"/>
    <property type="match status" value="1"/>
</dbReference>
<dbReference type="PRINTS" id="PR00344">
    <property type="entry name" value="BCTRLSENSOR"/>
</dbReference>
<dbReference type="SUPFAM" id="SSF52172">
    <property type="entry name" value="CheY-like"/>
    <property type="match status" value="1"/>
</dbReference>
<evidence type="ECO:0000256" key="1">
    <source>
        <dbReference type="ARBA" id="ARBA00000085"/>
    </source>
</evidence>
<feature type="transmembrane region" description="Helical" evidence="5">
    <location>
        <begin position="202"/>
        <end position="222"/>
    </location>
</feature>
<sequence>MDRFSIFGDEEIPAWLESLQRALPFLLGIPLILALGALLYIASTASSERDQALNRQRHSYEVITLARRLDGSMAKAESSLARYVISLDPDTGRLFQSQWRGAGAELDALAFSTRDDEHQRTLVRHLRIAYADRGKTLSEIGLRTTYDQRMGALAQFHDAGRAENLERINTLLRDVINTENARLRERNAAVSQSNNRNENLAYTYRLVGLVLVVGGLFAAWAANAALNDRRFARRLADSEAQRAWGLEAAVAARTAELQDANRMLHQEALDRAAAEESLRQMQKMEAVGQLTGGIAHDFNNMLAVVVGGLELARRKLREEPADAERHIDNAMEGANRASALTRRLLAFARSEPLLPSAVSADKLITGMVDLIDRTIGDQIRVELHKDAGGWAIFVDRHQMENAILNLCVNARDAMEGRGVLTISTSRATLTEGEIGECPEGDYVLLSVGDSGCGMTPEVLARVFEPFFTTKPIGKGTGLGLSQIFGFVRQCQGEIRILSQPGQGTQVQLFLPRRIVEGEGSAPVTLSPAEAETTDQPPTRILVVEDDPRVLAQTIDALAELGHLPIGCDHPANAAGMLAKHRDIGLVITDVLMPEMTGPEMVRQWADEFQHLPVLFVTGYAGDVEDSAMFRGHPVLRKPFTLGGLSAAISQAITGSHRSETAAAAE</sequence>
<dbReference type="PANTHER" id="PTHR43065:SF42">
    <property type="entry name" value="TWO-COMPONENT SENSOR PPRA"/>
    <property type="match status" value="1"/>
</dbReference>
<dbReference type="AlphaFoldDB" id="A0A975K896"/>
<dbReference type="InterPro" id="IPR004358">
    <property type="entry name" value="Sig_transdc_His_kin-like_C"/>
</dbReference>
<dbReference type="Pfam" id="PF00072">
    <property type="entry name" value="Response_reg"/>
    <property type="match status" value="1"/>
</dbReference>
<dbReference type="SMART" id="SM00448">
    <property type="entry name" value="REC"/>
    <property type="match status" value="1"/>
</dbReference>